<keyword evidence="2" id="KW-1133">Transmembrane helix</keyword>
<reference evidence="4" key="2">
    <citation type="submission" date="2025-08" db="UniProtKB">
        <authorList>
            <consortium name="Ensembl"/>
        </authorList>
    </citation>
    <scope>IDENTIFICATION</scope>
</reference>
<dbReference type="GeneTree" id="ENSGT00940000175733"/>
<feature type="transmembrane region" description="Helical" evidence="2">
    <location>
        <begin position="52"/>
        <end position="75"/>
    </location>
</feature>
<dbReference type="AlphaFoldDB" id="A0A8C9V3C1"/>
<dbReference type="Ensembl" id="ENSSFOT00015017909.2">
    <property type="protein sequence ID" value="ENSSFOP00015017708.1"/>
    <property type="gene ID" value="ENSSFOG00015011384.2"/>
</dbReference>
<dbReference type="OrthoDB" id="9894478at2759"/>
<dbReference type="InterPro" id="IPR015337">
    <property type="entry name" value="BCMA_Tall-1-bd"/>
</dbReference>
<evidence type="ECO:0000256" key="1">
    <source>
        <dbReference type="SAM" id="MobiDB-lite"/>
    </source>
</evidence>
<dbReference type="PANTHER" id="PTHR20437">
    <property type="entry name" value="TUMOR NECROSIS FACTOR RECEPTOR SUBFAMILY MEMBER 13/17"/>
    <property type="match status" value="1"/>
</dbReference>
<dbReference type="Gene3D" id="4.10.1290.10">
    <property type="entry name" value="Tumor necrosis factor receptor superfamily"/>
    <property type="match status" value="1"/>
</dbReference>
<keyword evidence="5" id="KW-1185">Reference proteome</keyword>
<dbReference type="Proteomes" id="UP000694397">
    <property type="component" value="Chromosome 20"/>
</dbReference>
<evidence type="ECO:0000313" key="5">
    <source>
        <dbReference type="Proteomes" id="UP000694397"/>
    </source>
</evidence>
<dbReference type="SUPFAM" id="SSF57586">
    <property type="entry name" value="TNF receptor-like"/>
    <property type="match status" value="1"/>
</dbReference>
<dbReference type="GO" id="GO:0033209">
    <property type="term" value="P:tumor necrosis factor-mediated signaling pathway"/>
    <property type="evidence" value="ECO:0007669"/>
    <property type="project" value="InterPro"/>
</dbReference>
<evidence type="ECO:0000259" key="3">
    <source>
        <dbReference type="Pfam" id="PF09257"/>
    </source>
</evidence>
<keyword evidence="2" id="KW-0812">Transmembrane</keyword>
<dbReference type="InterPro" id="IPR043521">
    <property type="entry name" value="TNFR_13C/17"/>
</dbReference>
<feature type="domain" description="BCMA TALL-1 binding" evidence="3">
    <location>
        <begin position="6"/>
        <end position="41"/>
    </location>
</feature>
<protein>
    <recommendedName>
        <fullName evidence="3">BCMA TALL-1 binding domain-containing protein</fullName>
    </recommendedName>
</protein>
<name>A0A8C9V3C1_SCLFO</name>
<keyword evidence="2" id="KW-0472">Membrane</keyword>
<proteinExistence type="predicted"/>
<reference evidence="4" key="3">
    <citation type="submission" date="2025-09" db="UniProtKB">
        <authorList>
            <consortium name="Ensembl"/>
        </authorList>
    </citation>
    <scope>IDENTIFICATION</scope>
</reference>
<dbReference type="Pfam" id="PF09257">
    <property type="entry name" value="BCMA-Tall_bind"/>
    <property type="match status" value="1"/>
</dbReference>
<organism evidence="4 5">
    <name type="scientific">Scleropages formosus</name>
    <name type="common">Asian bonytongue</name>
    <name type="synonym">Osteoglossum formosum</name>
    <dbReference type="NCBI Taxonomy" id="113540"/>
    <lineage>
        <taxon>Eukaryota</taxon>
        <taxon>Metazoa</taxon>
        <taxon>Chordata</taxon>
        <taxon>Craniata</taxon>
        <taxon>Vertebrata</taxon>
        <taxon>Euteleostomi</taxon>
        <taxon>Actinopterygii</taxon>
        <taxon>Neopterygii</taxon>
        <taxon>Teleostei</taxon>
        <taxon>Osteoglossocephala</taxon>
        <taxon>Osteoglossomorpha</taxon>
        <taxon>Osteoglossiformes</taxon>
        <taxon>Osteoglossidae</taxon>
        <taxon>Scleropages</taxon>
    </lineage>
</organism>
<dbReference type="PANTHER" id="PTHR20437:SF3">
    <property type="entry name" value="BCMA TALL-1 BINDING DOMAIN-CONTAINING PROTEIN"/>
    <property type="match status" value="1"/>
</dbReference>
<feature type="region of interest" description="Disordered" evidence="1">
    <location>
        <begin position="84"/>
        <end position="132"/>
    </location>
</feature>
<accession>A0A8C9V3C1</accession>
<reference evidence="4 5" key="1">
    <citation type="submission" date="2019-04" db="EMBL/GenBank/DDBJ databases">
        <authorList>
            <consortium name="Wellcome Sanger Institute Data Sharing"/>
        </authorList>
    </citation>
    <scope>NUCLEOTIDE SEQUENCE [LARGE SCALE GENOMIC DNA]</scope>
</reference>
<evidence type="ECO:0000313" key="4">
    <source>
        <dbReference type="Ensembl" id="ENSSFOP00015017708.1"/>
    </source>
</evidence>
<evidence type="ECO:0000256" key="2">
    <source>
        <dbReference type="SAM" id="Phobius"/>
    </source>
</evidence>
<sequence>MAKGKCGRNSYYDGLVEMCKPCYLRCSNSPPVSCTSYCSRSSESPEPDNSNVWVILLVFLFLNAFTAVALLVHVLRKKRCRQLSCPSTDEGGCDATEQTDTAKDGGSSTWYPAPEEESSDSQYNSSLPLPSTEEGTTILVTTKTAQTYSYASHCTEDKTLGLWGSVCVT</sequence>
<gene>
    <name evidence="4" type="primary">tnfrsf17</name>
</gene>
<feature type="compositionally biased region" description="Polar residues" evidence="1">
    <location>
        <begin position="120"/>
        <end position="132"/>
    </location>
</feature>
<dbReference type="GO" id="GO:0038023">
    <property type="term" value="F:signaling receptor activity"/>
    <property type="evidence" value="ECO:0007669"/>
    <property type="project" value="InterPro"/>
</dbReference>